<evidence type="ECO:0000256" key="1">
    <source>
        <dbReference type="SAM" id="Phobius"/>
    </source>
</evidence>
<feature type="domain" description="DUF3592" evidence="2">
    <location>
        <begin position="46"/>
        <end position="134"/>
    </location>
</feature>
<keyword evidence="1" id="KW-0472">Membrane</keyword>
<dbReference type="Proteomes" id="UP000594435">
    <property type="component" value="Chromosome 1"/>
</dbReference>
<accession>A0AAJ4LTB9</accession>
<sequence>MLKKYLRILLILLFSPMFLLLVYVAVATPMKIGYGCYISQSWDVIPAKIIHAEVDSMTFEDTNRRRKIAYAPKVSYEYNYGSKVYVGNRYSWVKSYDNGELHDEAKRLVYTKDIGKEIKIFVNPAKPSESVVERMCDSYHFKVYTYGGVLILSIISMFIAAFVFSRQKRTINN</sequence>
<evidence type="ECO:0000313" key="3">
    <source>
        <dbReference type="EMBL" id="QPL52314.1"/>
    </source>
</evidence>
<evidence type="ECO:0000313" key="4">
    <source>
        <dbReference type="Proteomes" id="UP000594435"/>
    </source>
</evidence>
<keyword evidence="1" id="KW-1133">Transmembrane helix</keyword>
<gene>
    <name evidence="3" type="ORF">I3X05_09585</name>
</gene>
<protein>
    <submittedName>
        <fullName evidence="3">DUF3592 domain-containing protein</fullName>
    </submittedName>
</protein>
<reference evidence="3 4" key="1">
    <citation type="submission" date="2020-11" db="EMBL/GenBank/DDBJ databases">
        <title>Complete and Circularized Genome Assembly of a human isolate of Vibrio navarrensis biotype pommerensis with MiSeq and MinION Sequence Data.</title>
        <authorList>
            <person name="Schwartz K."/>
            <person name="Borowiak M."/>
            <person name="Deneke C."/>
            <person name="Balau V."/>
            <person name="Metelmann C."/>
            <person name="Strauch E."/>
        </authorList>
    </citation>
    <scope>NUCLEOTIDE SEQUENCE [LARGE SCALE GENOMIC DNA]</scope>
    <source>
        <strain evidence="3 4">20-VB00237</strain>
    </source>
</reference>
<dbReference type="Pfam" id="PF12158">
    <property type="entry name" value="DUF3592"/>
    <property type="match status" value="1"/>
</dbReference>
<name>A0AAJ4LTB9_9VIBR</name>
<proteinExistence type="predicted"/>
<feature type="transmembrane region" description="Helical" evidence="1">
    <location>
        <begin position="143"/>
        <end position="164"/>
    </location>
</feature>
<dbReference type="EMBL" id="CP065217">
    <property type="protein sequence ID" value="QPL52314.1"/>
    <property type="molecule type" value="Genomic_DNA"/>
</dbReference>
<organism evidence="3 4">
    <name type="scientific">Vibrio navarrensis</name>
    <dbReference type="NCBI Taxonomy" id="29495"/>
    <lineage>
        <taxon>Bacteria</taxon>
        <taxon>Pseudomonadati</taxon>
        <taxon>Pseudomonadota</taxon>
        <taxon>Gammaproteobacteria</taxon>
        <taxon>Vibrionales</taxon>
        <taxon>Vibrionaceae</taxon>
        <taxon>Vibrio</taxon>
    </lineage>
</organism>
<evidence type="ECO:0000259" key="2">
    <source>
        <dbReference type="Pfam" id="PF12158"/>
    </source>
</evidence>
<dbReference type="InterPro" id="IPR021994">
    <property type="entry name" value="DUF3592"/>
</dbReference>
<keyword evidence="1" id="KW-0812">Transmembrane</keyword>
<dbReference type="AlphaFoldDB" id="A0AAJ4LTB9"/>